<reference evidence="2 3" key="1">
    <citation type="journal article" date="2013" name="Nat. Genet.">
        <title>The genome of the hydatid tapeworm Echinococcus granulosus.</title>
        <authorList>
            <person name="Zheng H."/>
            <person name="Zhang W."/>
            <person name="Zhang L."/>
            <person name="Zhang Z."/>
            <person name="Li J."/>
            <person name="Lu G."/>
            <person name="Zhu Y."/>
            <person name="Wang Y."/>
            <person name="Huang Y."/>
            <person name="Liu J."/>
            <person name="Kang H."/>
            <person name="Chen J."/>
            <person name="Wang L."/>
            <person name="Chen A."/>
            <person name="Yu S."/>
            <person name="Gao Z."/>
            <person name="Jin L."/>
            <person name="Gu W."/>
            <person name="Wang Z."/>
            <person name="Zhao L."/>
            <person name="Shi B."/>
            <person name="Wen H."/>
            <person name="Lin R."/>
            <person name="Jones M.K."/>
            <person name="Brejova B."/>
            <person name="Vinar T."/>
            <person name="Zhao G."/>
            <person name="McManus D.P."/>
            <person name="Chen Z."/>
            <person name="Zhou Y."/>
            <person name="Wang S."/>
        </authorList>
    </citation>
    <scope>NUCLEOTIDE SEQUENCE [LARGE SCALE GENOMIC DNA]</scope>
</reference>
<evidence type="ECO:0000256" key="1">
    <source>
        <dbReference type="SAM" id="MobiDB-lite"/>
    </source>
</evidence>
<feature type="region of interest" description="Disordered" evidence="1">
    <location>
        <begin position="66"/>
        <end position="101"/>
    </location>
</feature>
<proteinExistence type="predicted"/>
<feature type="compositionally biased region" description="Acidic residues" evidence="1">
    <location>
        <begin position="88"/>
        <end position="97"/>
    </location>
</feature>
<dbReference type="RefSeq" id="XP_024345302.1">
    <property type="nucleotide sequence ID" value="XM_024500283.1"/>
</dbReference>
<gene>
    <name evidence="2" type="ORF">EGR_11034</name>
</gene>
<evidence type="ECO:0000313" key="3">
    <source>
        <dbReference type="Proteomes" id="UP000019149"/>
    </source>
</evidence>
<comment type="caution">
    <text evidence="2">The sequence shown here is derived from an EMBL/GenBank/DDBJ whole genome shotgun (WGS) entry which is preliminary data.</text>
</comment>
<name>W6U0X4_ECHGR</name>
<dbReference type="CTD" id="36346749"/>
<evidence type="ECO:0000313" key="2">
    <source>
        <dbReference type="EMBL" id="EUB54106.1"/>
    </source>
</evidence>
<keyword evidence="3" id="KW-1185">Reference proteome</keyword>
<feature type="compositionally biased region" description="Basic and acidic residues" evidence="1">
    <location>
        <begin position="66"/>
        <end position="87"/>
    </location>
</feature>
<dbReference type="EMBL" id="APAU02000338">
    <property type="protein sequence ID" value="EUB54106.1"/>
    <property type="molecule type" value="Genomic_DNA"/>
</dbReference>
<dbReference type="Proteomes" id="UP000019149">
    <property type="component" value="Unassembled WGS sequence"/>
</dbReference>
<sequence>MGLVSKLRKLNFFFSKSRCLKEGACDAKSKEVNLNNIISIDTILPLKPVAFEKKWRGVMNSYHKQGGEEVDVGRAETEKIDEEKEKQEEEQEKEEEENNVRLAERSHPVCYPEAIDQFLYRPPGTFSMQIVEYYEGDCVLHCG</sequence>
<protein>
    <submittedName>
        <fullName evidence="2">Uncharacterized protein</fullName>
    </submittedName>
</protein>
<dbReference type="GeneID" id="36346749"/>
<accession>W6U0X4</accession>
<organism evidence="2 3">
    <name type="scientific">Echinococcus granulosus</name>
    <name type="common">Hydatid tapeworm</name>
    <dbReference type="NCBI Taxonomy" id="6210"/>
    <lineage>
        <taxon>Eukaryota</taxon>
        <taxon>Metazoa</taxon>
        <taxon>Spiralia</taxon>
        <taxon>Lophotrochozoa</taxon>
        <taxon>Platyhelminthes</taxon>
        <taxon>Cestoda</taxon>
        <taxon>Eucestoda</taxon>
        <taxon>Cyclophyllidea</taxon>
        <taxon>Taeniidae</taxon>
        <taxon>Echinococcus</taxon>
        <taxon>Echinococcus granulosus group</taxon>
    </lineage>
</organism>
<dbReference type="AlphaFoldDB" id="W6U0X4"/>
<dbReference type="KEGG" id="egl:EGR_11034"/>